<evidence type="ECO:0000313" key="8">
    <source>
        <dbReference type="Proteomes" id="UP000800235"/>
    </source>
</evidence>
<feature type="transmembrane region" description="Helical" evidence="6">
    <location>
        <begin position="212"/>
        <end position="233"/>
    </location>
</feature>
<dbReference type="Pfam" id="PF04479">
    <property type="entry name" value="RTA1"/>
    <property type="match status" value="2"/>
</dbReference>
<protein>
    <submittedName>
        <fullName evidence="7">Uncharacterized protein</fullName>
    </submittedName>
</protein>
<evidence type="ECO:0000256" key="6">
    <source>
        <dbReference type="SAM" id="Phobius"/>
    </source>
</evidence>
<dbReference type="PANTHER" id="PTHR31465">
    <property type="entry name" value="PROTEIN RTA1-RELATED"/>
    <property type="match status" value="1"/>
</dbReference>
<gene>
    <name evidence="7" type="ORF">EJ08DRAFT_670506</name>
</gene>
<dbReference type="OrthoDB" id="5384040at2759"/>
<dbReference type="InterPro" id="IPR007568">
    <property type="entry name" value="RTA1"/>
</dbReference>
<evidence type="ECO:0000256" key="2">
    <source>
        <dbReference type="ARBA" id="ARBA00022692"/>
    </source>
</evidence>
<feature type="transmembrane region" description="Helical" evidence="6">
    <location>
        <begin position="77"/>
        <end position="98"/>
    </location>
</feature>
<feature type="transmembrane region" description="Helical" evidence="6">
    <location>
        <begin position="150"/>
        <end position="168"/>
    </location>
</feature>
<evidence type="ECO:0000313" key="7">
    <source>
        <dbReference type="EMBL" id="KAF2430366.1"/>
    </source>
</evidence>
<feature type="transmembrane region" description="Helical" evidence="6">
    <location>
        <begin position="118"/>
        <end position="138"/>
    </location>
</feature>
<dbReference type="AlphaFoldDB" id="A0A9P4NRI4"/>
<dbReference type="Proteomes" id="UP000800235">
    <property type="component" value="Unassembled WGS sequence"/>
</dbReference>
<comment type="subcellular location">
    <subcellularLocation>
        <location evidence="1">Membrane</location>
        <topology evidence="1">Multi-pass membrane protein</topology>
    </subcellularLocation>
</comment>
<proteinExistence type="predicted"/>
<dbReference type="PANTHER" id="PTHR31465:SF15">
    <property type="entry name" value="LIPID TRANSPORTER ATNI-RELATED"/>
    <property type="match status" value="1"/>
</dbReference>
<accession>A0A9P4NRI4</accession>
<dbReference type="EMBL" id="MU007039">
    <property type="protein sequence ID" value="KAF2430366.1"/>
    <property type="molecule type" value="Genomic_DNA"/>
</dbReference>
<feature type="region of interest" description="Disordered" evidence="5">
    <location>
        <begin position="287"/>
        <end position="311"/>
    </location>
</feature>
<organism evidence="7 8">
    <name type="scientific">Tothia fuscella</name>
    <dbReference type="NCBI Taxonomy" id="1048955"/>
    <lineage>
        <taxon>Eukaryota</taxon>
        <taxon>Fungi</taxon>
        <taxon>Dikarya</taxon>
        <taxon>Ascomycota</taxon>
        <taxon>Pezizomycotina</taxon>
        <taxon>Dothideomycetes</taxon>
        <taxon>Pleosporomycetidae</taxon>
        <taxon>Venturiales</taxon>
        <taxon>Cylindrosympodiaceae</taxon>
        <taxon>Tothia</taxon>
    </lineage>
</organism>
<keyword evidence="8" id="KW-1185">Reference proteome</keyword>
<evidence type="ECO:0000256" key="3">
    <source>
        <dbReference type="ARBA" id="ARBA00022989"/>
    </source>
</evidence>
<comment type="caution">
    <text evidence="7">The sequence shown here is derived from an EMBL/GenBank/DDBJ whole genome shotgun (WGS) entry which is preliminary data.</text>
</comment>
<feature type="transmembrane region" description="Helical" evidence="6">
    <location>
        <begin position="174"/>
        <end position="191"/>
    </location>
</feature>
<dbReference type="GO" id="GO:0016020">
    <property type="term" value="C:membrane"/>
    <property type="evidence" value="ECO:0007669"/>
    <property type="project" value="UniProtKB-SubCell"/>
</dbReference>
<keyword evidence="2 6" id="KW-0812">Transmembrane</keyword>
<reference evidence="7" key="1">
    <citation type="journal article" date="2020" name="Stud. Mycol.">
        <title>101 Dothideomycetes genomes: a test case for predicting lifestyles and emergence of pathogens.</title>
        <authorList>
            <person name="Haridas S."/>
            <person name="Albert R."/>
            <person name="Binder M."/>
            <person name="Bloem J."/>
            <person name="Labutti K."/>
            <person name="Salamov A."/>
            <person name="Andreopoulos B."/>
            <person name="Baker S."/>
            <person name="Barry K."/>
            <person name="Bills G."/>
            <person name="Bluhm B."/>
            <person name="Cannon C."/>
            <person name="Castanera R."/>
            <person name="Culley D."/>
            <person name="Daum C."/>
            <person name="Ezra D."/>
            <person name="Gonzalez J."/>
            <person name="Henrissat B."/>
            <person name="Kuo A."/>
            <person name="Liang C."/>
            <person name="Lipzen A."/>
            <person name="Lutzoni F."/>
            <person name="Magnuson J."/>
            <person name="Mondo S."/>
            <person name="Nolan M."/>
            <person name="Ohm R."/>
            <person name="Pangilinan J."/>
            <person name="Park H.-J."/>
            <person name="Ramirez L."/>
            <person name="Alfaro M."/>
            <person name="Sun H."/>
            <person name="Tritt A."/>
            <person name="Yoshinaga Y."/>
            <person name="Zwiers L.-H."/>
            <person name="Turgeon B."/>
            <person name="Goodwin S."/>
            <person name="Spatafora J."/>
            <person name="Crous P."/>
            <person name="Grigoriev I."/>
        </authorList>
    </citation>
    <scope>NUCLEOTIDE SEQUENCE</scope>
    <source>
        <strain evidence="7">CBS 130266</strain>
    </source>
</reference>
<evidence type="ECO:0000256" key="1">
    <source>
        <dbReference type="ARBA" id="ARBA00004141"/>
    </source>
</evidence>
<sequence>MSSTTTSIASSSSTTTSSPTATCTTAVPAKWGNVPVDACNSNYSLDPNFAAAIAFTVLFGMAALGHTVQAFVYKKRFCWVIVVASLWDTASFALRALGAHDQQNDGYAIASEVLLLTAPLWINAFAYMVVGRMVYCFLPERKVYGIKAVWLAKSFVWLDIFSFILGMTIYRVGIAVQELFIILFLVLTQKFHSRMSQLDRAGQIPRRQRWRALIWTIYFVLALITMRIIYRFIEFSQGVSSSNPILAHEGYTFGLDALPMLLAAVLSNVVHPGIVLKSPEGEFPRLSRKEKKALKEEEKQAKEVTKNEKKMAKLAKLAKKRSKIGNAQTEK</sequence>
<feature type="transmembrane region" description="Helical" evidence="6">
    <location>
        <begin position="49"/>
        <end position="65"/>
    </location>
</feature>
<evidence type="ECO:0000256" key="4">
    <source>
        <dbReference type="ARBA" id="ARBA00023136"/>
    </source>
</evidence>
<feature type="region of interest" description="Disordered" evidence="5">
    <location>
        <begin position="1"/>
        <end position="22"/>
    </location>
</feature>
<evidence type="ECO:0000256" key="5">
    <source>
        <dbReference type="SAM" id="MobiDB-lite"/>
    </source>
</evidence>
<keyword evidence="4 6" id="KW-0472">Membrane</keyword>
<name>A0A9P4NRI4_9PEZI</name>
<keyword evidence="3 6" id="KW-1133">Transmembrane helix</keyword>